<dbReference type="RefSeq" id="WP_110339920.1">
    <property type="nucleotide sequence ID" value="NZ_JBHVKT010000058.1"/>
</dbReference>
<dbReference type="InterPro" id="IPR051030">
    <property type="entry name" value="Vitamin_B12-ABC_binding"/>
</dbReference>
<reference evidence="2 3" key="1">
    <citation type="submission" date="2016-07" db="EMBL/GenBank/DDBJ databases">
        <title>Draft genome sequence of Prauserella sp. YIM 121212, isolated from alkaline soil.</title>
        <authorList>
            <person name="Ruckert C."/>
            <person name="Albersmeier A."/>
            <person name="Jiang C.-L."/>
            <person name="Jiang Y."/>
            <person name="Kalinowski J."/>
            <person name="Schneider O."/>
            <person name="Winkler A."/>
            <person name="Zotchev S.B."/>
        </authorList>
    </citation>
    <scope>NUCLEOTIDE SEQUENCE [LARGE SCALE GENOMIC DNA]</scope>
    <source>
        <strain evidence="2 3">YIM 121212</strain>
    </source>
</reference>
<feature type="domain" description="Fe/B12 periplasmic-binding" evidence="1">
    <location>
        <begin position="2"/>
        <end position="287"/>
    </location>
</feature>
<name>A0A318LKJ1_9PSEU</name>
<keyword evidence="3" id="KW-1185">Reference proteome</keyword>
<evidence type="ECO:0000259" key="1">
    <source>
        <dbReference type="PROSITE" id="PS50983"/>
    </source>
</evidence>
<evidence type="ECO:0000313" key="2">
    <source>
        <dbReference type="EMBL" id="PXY28603.1"/>
    </source>
</evidence>
<evidence type="ECO:0000313" key="3">
    <source>
        <dbReference type="Proteomes" id="UP000247892"/>
    </source>
</evidence>
<dbReference type="EMBL" id="MASU01000009">
    <property type="protein sequence ID" value="PXY28603.1"/>
    <property type="molecule type" value="Genomic_DNA"/>
</dbReference>
<dbReference type="Gene3D" id="3.40.50.1980">
    <property type="entry name" value="Nitrogenase molybdenum iron protein domain"/>
    <property type="match status" value="2"/>
</dbReference>
<dbReference type="AlphaFoldDB" id="A0A318LKJ1"/>
<comment type="caution">
    <text evidence="2">The sequence shown here is derived from an EMBL/GenBank/DDBJ whole genome shotgun (WGS) entry which is preliminary data.</text>
</comment>
<gene>
    <name evidence="2" type="ORF">BA062_22330</name>
</gene>
<proteinExistence type="predicted"/>
<protein>
    <submittedName>
        <fullName evidence="2">Cobalamin-binding protein</fullName>
    </submittedName>
</protein>
<dbReference type="PANTHER" id="PTHR42860:SF1">
    <property type="entry name" value="VITAMIN B12-BINDING PROTEIN"/>
    <property type="match status" value="1"/>
</dbReference>
<organism evidence="2 3">
    <name type="scientific">Prauserella flavalba</name>
    <dbReference type="NCBI Taxonomy" id="1477506"/>
    <lineage>
        <taxon>Bacteria</taxon>
        <taxon>Bacillati</taxon>
        <taxon>Actinomycetota</taxon>
        <taxon>Actinomycetes</taxon>
        <taxon>Pseudonocardiales</taxon>
        <taxon>Pseudonocardiaceae</taxon>
        <taxon>Prauserella</taxon>
    </lineage>
</organism>
<dbReference type="CDD" id="cd01144">
    <property type="entry name" value="BtuF"/>
    <property type="match status" value="1"/>
</dbReference>
<sequence>MRIVSLLPAATDIVAELGRLEDLVGRTHECDWPAEVASVPVVTGEEIGAHLGSREISAAVGGSHQGSALYTVDTELLGRLAPDVVLTQDLCDVCAVSYAQVSAAVRVLESGPRVFSLEPRTLPEVLDSLRVVGEALGCADVAGRRIAGLRARLDTVRERVAGLPRPRVVAIEWLDPLWPAGHWVPEQIEAAGGTALLARPGEHTTPMSWQVVLDARPDVLLVLPCGFTPERTLAELDLLTGQPGWGDLPAVRDGAVWVLDGPAYFNRPGPRVVRGAEVLAFVLHGVEPPEPVTGAEARRIEGTAR</sequence>
<dbReference type="PROSITE" id="PS50983">
    <property type="entry name" value="FE_B12_PBP"/>
    <property type="match status" value="1"/>
</dbReference>
<dbReference type="InterPro" id="IPR002491">
    <property type="entry name" value="ABC_transptr_periplasmic_BD"/>
</dbReference>
<dbReference type="PANTHER" id="PTHR42860">
    <property type="entry name" value="VITAMIN B12-BINDING PROTEIN"/>
    <property type="match status" value="1"/>
</dbReference>
<dbReference type="Pfam" id="PF01497">
    <property type="entry name" value="Peripla_BP_2"/>
    <property type="match status" value="1"/>
</dbReference>
<accession>A0A318LKJ1</accession>
<dbReference type="OrthoDB" id="6495095at2"/>
<dbReference type="SUPFAM" id="SSF53807">
    <property type="entry name" value="Helical backbone' metal receptor"/>
    <property type="match status" value="1"/>
</dbReference>
<dbReference type="Proteomes" id="UP000247892">
    <property type="component" value="Unassembled WGS sequence"/>
</dbReference>